<evidence type="ECO:0000256" key="1">
    <source>
        <dbReference type="ARBA" id="ARBA00023015"/>
    </source>
</evidence>
<dbReference type="Pfam" id="PF05043">
    <property type="entry name" value="Mga"/>
    <property type="match status" value="1"/>
</dbReference>
<proteinExistence type="predicted"/>
<keyword evidence="1" id="KW-0805">Transcription regulation</keyword>
<dbReference type="RefSeq" id="WP_086315541.1">
    <property type="nucleotide sequence ID" value="NZ_CP147244.1"/>
</dbReference>
<reference evidence="5" key="1">
    <citation type="submission" date="2017-05" db="EMBL/GenBank/DDBJ databases">
        <title>The Genome Sequence of EEnterococcus faecalis 9F2_4866.</title>
        <authorList>
            <consortium name="The Broad Institute Genomics Platform"/>
            <consortium name="The Broad Institute Genomic Center for Infectious Diseases"/>
            <person name="Earl A."/>
            <person name="Manson A."/>
            <person name="Schwartman J."/>
            <person name="Gilmore M."/>
            <person name="Abouelleil A."/>
            <person name="Cao P."/>
            <person name="Chapman S."/>
            <person name="Cusick C."/>
            <person name="Shea T."/>
            <person name="Young S."/>
            <person name="Neafsey D."/>
            <person name="Nusbaum C."/>
            <person name="Birren B."/>
        </authorList>
    </citation>
    <scope>NUCLEOTIDE SEQUENCE [LARGE SCALE GENOMIC DNA]</scope>
    <source>
        <strain evidence="5">7F3_DIV0205</strain>
    </source>
</reference>
<evidence type="ECO:0000313" key="4">
    <source>
        <dbReference type="EMBL" id="WYK01891.1"/>
    </source>
</evidence>
<dbReference type="PANTHER" id="PTHR30185">
    <property type="entry name" value="CRYPTIC BETA-GLUCOSIDE BGL OPERON ANTITERMINATOR"/>
    <property type="match status" value="1"/>
</dbReference>
<organism evidence="4 5">
    <name type="scientific">Candidatus Enterococcus palustris</name>
    <dbReference type="NCBI Taxonomy" id="1834189"/>
    <lineage>
        <taxon>Bacteria</taxon>
        <taxon>Bacillati</taxon>
        <taxon>Bacillota</taxon>
        <taxon>Bacilli</taxon>
        <taxon>Lactobacillales</taxon>
        <taxon>Enterococcaceae</taxon>
        <taxon>Enterococcus</taxon>
    </lineage>
</organism>
<dbReference type="EMBL" id="CP147244">
    <property type="protein sequence ID" value="WYK01891.1"/>
    <property type="molecule type" value="Genomic_DNA"/>
</dbReference>
<evidence type="ECO:0000259" key="3">
    <source>
        <dbReference type="Pfam" id="PF05043"/>
    </source>
</evidence>
<dbReference type="PANTHER" id="PTHR30185:SF18">
    <property type="entry name" value="TRANSCRIPTIONAL REGULATOR MTLR"/>
    <property type="match status" value="1"/>
</dbReference>
<accession>A0AAQ3WD97</accession>
<dbReference type="Proteomes" id="UP000194948">
    <property type="component" value="Chromosome"/>
</dbReference>
<keyword evidence="2" id="KW-0804">Transcription</keyword>
<protein>
    <recommendedName>
        <fullName evidence="3">Mga helix-turn-helix domain-containing protein</fullName>
    </recommendedName>
</protein>
<reference evidence="4 5" key="2">
    <citation type="submission" date="2024-03" db="EMBL/GenBank/DDBJ databases">
        <title>The Genome Sequence of Enterococcus sp. DIV0205d.</title>
        <authorList>
            <consortium name="The Broad Institute Genomics Platform"/>
            <consortium name="The Broad Institute Microbial Omics Core"/>
            <consortium name="The Broad Institute Genomic Center for Infectious Diseases"/>
            <person name="Earl A."/>
            <person name="Manson A."/>
            <person name="Gilmore M."/>
            <person name="Schwartman J."/>
            <person name="Shea T."/>
            <person name="Abouelleil A."/>
            <person name="Cao P."/>
            <person name="Chapman S."/>
            <person name="Cusick C."/>
            <person name="Young S."/>
            <person name="Neafsey D."/>
            <person name="Nusbaum C."/>
            <person name="Birren B."/>
        </authorList>
    </citation>
    <scope>NUCLEOTIDE SEQUENCE [LARGE SCALE GENOMIC DNA]</scope>
    <source>
        <strain evidence="4 5">7F3_DIV0205</strain>
    </source>
</reference>
<name>A0AAQ3WD97_9ENTE</name>
<keyword evidence="5" id="KW-1185">Reference proteome</keyword>
<gene>
    <name evidence="4" type="ORF">A5821_003028</name>
</gene>
<dbReference type="AlphaFoldDB" id="A0AAQ3WD97"/>
<sequence length="493" mass="58862">MENLLDTQEKRSLLFLRTLYNNERWFTEKELSKIGNCSSDATYRTLNLLRQIKYDQNDSLEIISKKNKGFFLQATPLHSIGETESLFIKDTISYRLIDLIFHEQGFTLVDLAEIFYVSTSTIYRRLKNLADYFSENGLSLNMNNFVISGPEHIIREFFYRFYWSVIKSSQWPFKTISFEETLNLYNEKMNALSFQLTDTERLQFLYRLAINQIRYQHHHFIDIAPNKDIIDPYIERYSQYTKQFITEDIPIAFHINEWTFLSLILISNPVFDELHSDYELKVNWHKEKRTSAYLFAISLIHAYKIRNEKLIFKDETKLIFRLLSSYTYTIAFSELTIHHLNVKNMLLSVSELNYSFFEQSQLIMESILHLFPKNRNHFDQDYLLYNIILTISSSLKLKELRKEIFVKLICTVEPLSEEYLSQKLIKFSNHNLVVHTGTNEQSHDGYYDLLLSDFHFDDHIYPHASKTYIWDFLPNERDWKNIFALIDSIANED</sequence>
<feature type="domain" description="Mga helix-turn-helix" evidence="3">
    <location>
        <begin position="79"/>
        <end position="162"/>
    </location>
</feature>
<evidence type="ECO:0000313" key="5">
    <source>
        <dbReference type="Proteomes" id="UP000194948"/>
    </source>
</evidence>
<dbReference type="InterPro" id="IPR007737">
    <property type="entry name" value="Mga_HTH"/>
</dbReference>
<evidence type="ECO:0000256" key="2">
    <source>
        <dbReference type="ARBA" id="ARBA00023163"/>
    </source>
</evidence>
<dbReference type="InterPro" id="IPR050661">
    <property type="entry name" value="BglG_antiterminators"/>
</dbReference>